<evidence type="ECO:0000256" key="3">
    <source>
        <dbReference type="ARBA" id="ARBA00022692"/>
    </source>
</evidence>
<dbReference type="STRING" id="1349421.OI18_14605"/>
<reference evidence="7 8" key="1">
    <citation type="submission" date="2014-11" db="EMBL/GenBank/DDBJ databases">
        <title>Genome sequence of Flavihumibacter solisilvae 3-3.</title>
        <authorList>
            <person name="Zhou G."/>
            <person name="Li M."/>
            <person name="Wang G."/>
        </authorList>
    </citation>
    <scope>NUCLEOTIDE SEQUENCE [LARGE SCALE GENOMIC DNA]</scope>
    <source>
        <strain evidence="7 8">3-3</strain>
    </source>
</reference>
<evidence type="ECO:0000256" key="4">
    <source>
        <dbReference type="ARBA" id="ARBA00022989"/>
    </source>
</evidence>
<dbReference type="Gene3D" id="1.20.1250.20">
    <property type="entry name" value="MFS general substrate transporter like domains"/>
    <property type="match status" value="1"/>
</dbReference>
<feature type="transmembrane region" description="Helical" evidence="6">
    <location>
        <begin position="82"/>
        <end position="99"/>
    </location>
</feature>
<name>A0A0C1IU07_9BACT</name>
<dbReference type="InterPro" id="IPR011701">
    <property type="entry name" value="MFS"/>
</dbReference>
<keyword evidence="8" id="KW-1185">Reference proteome</keyword>
<dbReference type="GO" id="GO:0022857">
    <property type="term" value="F:transmembrane transporter activity"/>
    <property type="evidence" value="ECO:0007669"/>
    <property type="project" value="InterPro"/>
</dbReference>
<dbReference type="GO" id="GO:0016020">
    <property type="term" value="C:membrane"/>
    <property type="evidence" value="ECO:0007669"/>
    <property type="project" value="UniProtKB-SubCell"/>
</dbReference>
<dbReference type="Pfam" id="PF07690">
    <property type="entry name" value="MFS_1"/>
    <property type="match status" value="1"/>
</dbReference>
<feature type="transmembrane region" description="Helical" evidence="6">
    <location>
        <begin position="413"/>
        <end position="434"/>
    </location>
</feature>
<dbReference type="EMBL" id="JSVC01000016">
    <property type="protein sequence ID" value="KIC93939.1"/>
    <property type="molecule type" value="Genomic_DNA"/>
</dbReference>
<organism evidence="7 8">
    <name type="scientific">Flavihumibacter solisilvae</name>
    <dbReference type="NCBI Taxonomy" id="1349421"/>
    <lineage>
        <taxon>Bacteria</taxon>
        <taxon>Pseudomonadati</taxon>
        <taxon>Bacteroidota</taxon>
        <taxon>Chitinophagia</taxon>
        <taxon>Chitinophagales</taxon>
        <taxon>Chitinophagaceae</taxon>
        <taxon>Flavihumibacter</taxon>
    </lineage>
</organism>
<feature type="transmembrane region" description="Helical" evidence="6">
    <location>
        <begin position="248"/>
        <end position="266"/>
    </location>
</feature>
<feature type="transmembrane region" description="Helical" evidence="6">
    <location>
        <begin position="298"/>
        <end position="315"/>
    </location>
</feature>
<dbReference type="Proteomes" id="UP000031408">
    <property type="component" value="Unassembled WGS sequence"/>
</dbReference>
<dbReference type="PANTHER" id="PTHR19432:SF35">
    <property type="entry name" value="SOLUTE CARRIER FAMILY 45 MEMBER 3 ISOFORM X1"/>
    <property type="match status" value="1"/>
</dbReference>
<feature type="transmembrane region" description="Helical" evidence="6">
    <location>
        <begin position="12"/>
        <end position="30"/>
    </location>
</feature>
<feature type="transmembrane region" description="Helical" evidence="6">
    <location>
        <begin position="378"/>
        <end position="401"/>
    </location>
</feature>
<evidence type="ECO:0000313" key="8">
    <source>
        <dbReference type="Proteomes" id="UP000031408"/>
    </source>
</evidence>
<dbReference type="InterPro" id="IPR036259">
    <property type="entry name" value="MFS_trans_sf"/>
</dbReference>
<evidence type="ECO:0000256" key="2">
    <source>
        <dbReference type="ARBA" id="ARBA00022448"/>
    </source>
</evidence>
<feature type="transmembrane region" description="Helical" evidence="6">
    <location>
        <begin position="346"/>
        <end position="366"/>
    </location>
</feature>
<comment type="caution">
    <text evidence="7">The sequence shown here is derived from an EMBL/GenBank/DDBJ whole genome shotgun (WGS) entry which is preliminary data.</text>
</comment>
<keyword evidence="5 6" id="KW-0472">Membrane</keyword>
<proteinExistence type="predicted"/>
<keyword evidence="2" id="KW-0813">Transport</keyword>
<feature type="transmembrane region" description="Helical" evidence="6">
    <location>
        <begin position="185"/>
        <end position="204"/>
    </location>
</feature>
<accession>A0A0C1IU07</accession>
<dbReference type="AlphaFoldDB" id="A0A0C1IU07"/>
<feature type="transmembrane region" description="Helical" evidence="6">
    <location>
        <begin position="50"/>
        <end position="70"/>
    </location>
</feature>
<evidence type="ECO:0000256" key="6">
    <source>
        <dbReference type="SAM" id="Phobius"/>
    </source>
</evidence>
<protein>
    <submittedName>
        <fullName evidence="7">Major facilitator transporter</fullName>
    </submittedName>
</protein>
<evidence type="ECO:0000313" key="7">
    <source>
        <dbReference type="EMBL" id="KIC93939.1"/>
    </source>
</evidence>
<dbReference type="SUPFAM" id="SSF103473">
    <property type="entry name" value="MFS general substrate transporter"/>
    <property type="match status" value="1"/>
</dbReference>
<evidence type="ECO:0000256" key="5">
    <source>
        <dbReference type="ARBA" id="ARBA00023136"/>
    </source>
</evidence>
<keyword evidence="4 6" id="KW-1133">Transmembrane helix</keyword>
<feature type="transmembrane region" description="Helical" evidence="6">
    <location>
        <begin position="143"/>
        <end position="165"/>
    </location>
</feature>
<evidence type="ECO:0000256" key="1">
    <source>
        <dbReference type="ARBA" id="ARBA00004141"/>
    </source>
</evidence>
<sequence length="446" mass="50105">MAVPKARLSFWQIWNMCFGFFGIQFGWSLQMNNMSAIYEYLGASPEDIPGLWLAAPMTGLLVQPIIGYLSDRTWHPRLGRRRPFFLIGAILSSIALFFMPNSPVIWMAAGLLWILDTSINISMEPFRAFVADNLDEKQRPFGFAMQSMFIGLASFVAGYLPSLLVKWFGFSREKTGGSIPENIQWSFYIGGFVFFFAVLYTVIFSKEYPPADITGWKQKAKESNKGFGGGLREITHSIKNMPLQMKRLAIVNFLTWPGLFLMWFYYSTGVAADIFKGDPINDSETYTRGLEHANTTSAILNLVTFLFSFTLPFWVNVAGKKWTHVACLLVGGAGLIWVNHISDPRLLFAAMSMVGIAWASILSMPYSMLANHLPADKIGIYMGIFNFFIVLPEIIASLFFGKIMIHFLNNDRLLAVQIGGFLLILAAIVCIFVVKEVVDDKKPVLS</sequence>
<comment type="subcellular location">
    <subcellularLocation>
        <location evidence="1">Membrane</location>
        <topology evidence="1">Multi-pass membrane protein</topology>
    </subcellularLocation>
</comment>
<feature type="transmembrane region" description="Helical" evidence="6">
    <location>
        <begin position="322"/>
        <end position="340"/>
    </location>
</feature>
<gene>
    <name evidence="7" type="ORF">OI18_14605</name>
</gene>
<keyword evidence="3 6" id="KW-0812">Transmembrane</keyword>
<dbReference type="PANTHER" id="PTHR19432">
    <property type="entry name" value="SUGAR TRANSPORTER"/>
    <property type="match status" value="1"/>
</dbReference>